<evidence type="ECO:0000313" key="3">
    <source>
        <dbReference type="Proteomes" id="UP000256488"/>
    </source>
</evidence>
<name>A0A3E0WSH1_9BACI</name>
<dbReference type="EMBL" id="NFZX01000009">
    <property type="protein sequence ID" value="RFA35920.1"/>
    <property type="molecule type" value="Genomic_DNA"/>
</dbReference>
<comment type="caution">
    <text evidence="2">The sequence shown here is derived from an EMBL/GenBank/DDBJ whole genome shotgun (WGS) entry which is preliminary data.</text>
</comment>
<proteinExistence type="predicted"/>
<dbReference type="AlphaFoldDB" id="A0A3E0WSH1"/>
<evidence type="ECO:0000313" key="2">
    <source>
        <dbReference type="EMBL" id="RFA35920.1"/>
    </source>
</evidence>
<keyword evidence="1" id="KW-0812">Transmembrane</keyword>
<keyword evidence="1" id="KW-0472">Membrane</keyword>
<feature type="transmembrane region" description="Helical" evidence="1">
    <location>
        <begin position="42"/>
        <end position="69"/>
    </location>
</feature>
<protein>
    <submittedName>
        <fullName evidence="2">Uncharacterized protein</fullName>
    </submittedName>
</protein>
<dbReference type="Proteomes" id="UP000256488">
    <property type="component" value="Unassembled WGS sequence"/>
</dbReference>
<evidence type="ECO:0000256" key="1">
    <source>
        <dbReference type="SAM" id="Phobius"/>
    </source>
</evidence>
<organism evidence="2 3">
    <name type="scientific">Virgibacillus dokdonensis</name>
    <dbReference type="NCBI Taxonomy" id="302167"/>
    <lineage>
        <taxon>Bacteria</taxon>
        <taxon>Bacillati</taxon>
        <taxon>Bacillota</taxon>
        <taxon>Bacilli</taxon>
        <taxon>Bacillales</taxon>
        <taxon>Bacillaceae</taxon>
        <taxon>Virgibacillus</taxon>
    </lineage>
</organism>
<feature type="transmembrane region" description="Helical" evidence="1">
    <location>
        <begin position="12"/>
        <end position="30"/>
    </location>
</feature>
<reference evidence="2 3" key="1">
    <citation type="submission" date="2017-05" db="EMBL/GenBank/DDBJ databases">
        <title>Virgibacillus sp. AK90 isolated from a saltern of Kakinada, India.</title>
        <authorList>
            <person name="Gupta V."/>
            <person name="Sidhu C."/>
            <person name="Korpole S."/>
            <person name="Pinnaka A.K."/>
        </authorList>
    </citation>
    <scope>NUCLEOTIDE SEQUENCE [LARGE SCALE GENOMIC DNA]</scope>
    <source>
        <strain evidence="2 3">AK90</strain>
    </source>
</reference>
<keyword evidence="1" id="KW-1133">Transmembrane helix</keyword>
<gene>
    <name evidence="2" type="ORF">CAI16_06730</name>
</gene>
<accession>A0A3E0WSH1</accession>
<sequence>MDFWFIIKERYIPLSFFLIIIFISLFFFLVTWKNKLNISKKLIVIITTICFVITFTSILALIFTVAFGYNS</sequence>